<evidence type="ECO:0000313" key="6">
    <source>
        <dbReference type="Proteomes" id="UP000036987"/>
    </source>
</evidence>
<feature type="domain" description="Plastid lipid-associated protein/fibrillin conserved" evidence="4">
    <location>
        <begin position="93"/>
        <end position="288"/>
    </location>
</feature>
<dbReference type="PANTHER" id="PTHR31906">
    <property type="entry name" value="PLASTID-LIPID-ASSOCIATED PROTEIN 4, CHLOROPLASTIC-RELATED"/>
    <property type="match status" value="1"/>
</dbReference>
<keyword evidence="6" id="KW-1185">Reference proteome</keyword>
<dbReference type="InterPro" id="IPR006843">
    <property type="entry name" value="PAP/fibrillin_dom"/>
</dbReference>
<gene>
    <name evidence="5" type="ORF">ZOSMA_32G00260</name>
</gene>
<dbReference type="Pfam" id="PF04755">
    <property type="entry name" value="PAP_fibrillin"/>
    <property type="match status" value="1"/>
</dbReference>
<evidence type="ECO:0000313" key="5">
    <source>
        <dbReference type="EMBL" id="KMZ65242.1"/>
    </source>
</evidence>
<dbReference type="EMBL" id="LFYR01001054">
    <property type="protein sequence ID" value="KMZ65242.1"/>
    <property type="molecule type" value="Genomic_DNA"/>
</dbReference>
<protein>
    <submittedName>
        <fullName evidence="5">Putative plastid-lipid-associated protein 6, chloroplastic</fullName>
    </submittedName>
</protein>
<keyword evidence="2" id="KW-0934">Plastid</keyword>
<accession>A0A0K9PAH8</accession>
<dbReference type="GO" id="GO:0009658">
    <property type="term" value="P:chloroplast organization"/>
    <property type="evidence" value="ECO:0000318"/>
    <property type="project" value="GO_Central"/>
</dbReference>
<proteinExistence type="predicted"/>
<keyword evidence="3" id="KW-0809">Transit peptide</keyword>
<organism evidence="5 6">
    <name type="scientific">Zostera marina</name>
    <name type="common">Eelgrass</name>
    <dbReference type="NCBI Taxonomy" id="29655"/>
    <lineage>
        <taxon>Eukaryota</taxon>
        <taxon>Viridiplantae</taxon>
        <taxon>Streptophyta</taxon>
        <taxon>Embryophyta</taxon>
        <taxon>Tracheophyta</taxon>
        <taxon>Spermatophyta</taxon>
        <taxon>Magnoliopsida</taxon>
        <taxon>Liliopsida</taxon>
        <taxon>Zosteraceae</taxon>
        <taxon>Zostera</taxon>
    </lineage>
</organism>
<evidence type="ECO:0000259" key="4">
    <source>
        <dbReference type="Pfam" id="PF04755"/>
    </source>
</evidence>
<name>A0A0K9PAH8_ZOSMR</name>
<dbReference type="AlphaFoldDB" id="A0A0K9PAH8"/>
<evidence type="ECO:0000256" key="3">
    <source>
        <dbReference type="ARBA" id="ARBA00022946"/>
    </source>
</evidence>
<comment type="caution">
    <text evidence="5">The sequence shown here is derived from an EMBL/GenBank/DDBJ whole genome shotgun (WGS) entry which is preliminary data.</text>
</comment>
<evidence type="ECO:0000256" key="2">
    <source>
        <dbReference type="ARBA" id="ARBA00022640"/>
    </source>
</evidence>
<evidence type="ECO:0000256" key="1">
    <source>
        <dbReference type="ARBA" id="ARBA00004474"/>
    </source>
</evidence>
<dbReference type="STRING" id="29655.A0A0K9PAH8"/>
<reference evidence="6" key="1">
    <citation type="journal article" date="2016" name="Nature">
        <title>The genome of the seagrass Zostera marina reveals angiosperm adaptation to the sea.</title>
        <authorList>
            <person name="Olsen J.L."/>
            <person name="Rouze P."/>
            <person name="Verhelst B."/>
            <person name="Lin Y.-C."/>
            <person name="Bayer T."/>
            <person name="Collen J."/>
            <person name="Dattolo E."/>
            <person name="De Paoli E."/>
            <person name="Dittami S."/>
            <person name="Maumus F."/>
            <person name="Michel G."/>
            <person name="Kersting A."/>
            <person name="Lauritano C."/>
            <person name="Lohaus R."/>
            <person name="Toepel M."/>
            <person name="Tonon T."/>
            <person name="Vanneste K."/>
            <person name="Amirebrahimi M."/>
            <person name="Brakel J."/>
            <person name="Bostroem C."/>
            <person name="Chovatia M."/>
            <person name="Grimwood J."/>
            <person name="Jenkins J.W."/>
            <person name="Jueterbock A."/>
            <person name="Mraz A."/>
            <person name="Stam W.T."/>
            <person name="Tice H."/>
            <person name="Bornberg-Bauer E."/>
            <person name="Green P.J."/>
            <person name="Pearson G.A."/>
            <person name="Procaccini G."/>
            <person name="Duarte C.M."/>
            <person name="Schmutz J."/>
            <person name="Reusch T.B.H."/>
            <person name="Van de Peer Y."/>
        </authorList>
    </citation>
    <scope>NUCLEOTIDE SEQUENCE [LARGE SCALE GENOMIC DNA]</scope>
    <source>
        <strain evidence="6">cv. Finnish</strain>
    </source>
</reference>
<dbReference type="OMA" id="IGAPWPF"/>
<dbReference type="Proteomes" id="UP000036987">
    <property type="component" value="Unassembled WGS sequence"/>
</dbReference>
<dbReference type="InterPro" id="IPR039633">
    <property type="entry name" value="PAP"/>
</dbReference>
<dbReference type="GO" id="GO:0009535">
    <property type="term" value="C:chloroplast thylakoid membrane"/>
    <property type="evidence" value="ECO:0000318"/>
    <property type="project" value="GO_Central"/>
</dbReference>
<sequence>MASILPIPSSSSVISVSPSSIVANSSSLSPRSIVSSSAFLTSVNHHRHLTSVSLRGSFEYHRRRGKKTFCTGAGDVVEMDPLPVLSSIDVAPLKLKLLNAVAGLNKGFAANKEDLKIVESIAEKLESVGEPVDLTCNIDMIQGRWKLIYSSAFSSGTLGGSRPGPPTGRLLPITLGKVFQRIDVLSKDFDNIVEVEFGTPWPLPKVEATATLAHKFELIGSSKIKIAFVKTTVNPTGNLAQIPPIELPRLPDGLKPPSSESGEGEFDVTYLDVDTRITRGDRGELRIFVIS</sequence>
<comment type="subcellular location">
    <subcellularLocation>
        <location evidence="1">Plastid</location>
    </subcellularLocation>
</comment>
<dbReference type="OrthoDB" id="203682at2759"/>